<comment type="caution">
    <text evidence="2">The sequence shown here is derived from an EMBL/GenBank/DDBJ whole genome shotgun (WGS) entry which is preliminary data.</text>
</comment>
<dbReference type="Proteomes" id="UP000054826">
    <property type="component" value="Unassembled WGS sequence"/>
</dbReference>
<gene>
    <name evidence="2" type="ORF">T4C_11558</name>
</gene>
<feature type="non-terminal residue" evidence="2">
    <location>
        <position position="1"/>
    </location>
</feature>
<evidence type="ECO:0000256" key="1">
    <source>
        <dbReference type="SAM" id="MobiDB-lite"/>
    </source>
</evidence>
<dbReference type="AlphaFoldDB" id="A0A0V1J4F1"/>
<protein>
    <submittedName>
        <fullName evidence="2">Uncharacterized protein</fullName>
    </submittedName>
</protein>
<evidence type="ECO:0000313" key="3">
    <source>
        <dbReference type="Proteomes" id="UP000054826"/>
    </source>
</evidence>
<accession>A0A0V1J4F1</accession>
<dbReference type="EMBL" id="JYDV01000135">
    <property type="protein sequence ID" value="KRZ29866.1"/>
    <property type="molecule type" value="Genomic_DNA"/>
</dbReference>
<name>A0A0V1J4F1_TRIPS</name>
<proteinExistence type="predicted"/>
<organism evidence="2 3">
    <name type="scientific">Trichinella pseudospiralis</name>
    <name type="common">Parasitic roundworm</name>
    <dbReference type="NCBI Taxonomy" id="6337"/>
    <lineage>
        <taxon>Eukaryota</taxon>
        <taxon>Metazoa</taxon>
        <taxon>Ecdysozoa</taxon>
        <taxon>Nematoda</taxon>
        <taxon>Enoplea</taxon>
        <taxon>Dorylaimia</taxon>
        <taxon>Trichinellida</taxon>
        <taxon>Trichinellidae</taxon>
        <taxon>Trichinella</taxon>
    </lineage>
</organism>
<feature type="compositionally biased region" description="Basic and acidic residues" evidence="1">
    <location>
        <begin position="70"/>
        <end position="114"/>
    </location>
</feature>
<reference evidence="2 3" key="1">
    <citation type="submission" date="2015-01" db="EMBL/GenBank/DDBJ databases">
        <title>Evolution of Trichinella species and genotypes.</title>
        <authorList>
            <person name="Korhonen P.K."/>
            <person name="Edoardo P."/>
            <person name="Giuseppe L.R."/>
            <person name="Gasser R.B."/>
        </authorList>
    </citation>
    <scope>NUCLEOTIDE SEQUENCE [LARGE SCALE GENOMIC DNA]</scope>
    <source>
        <strain evidence="2">ISS176</strain>
    </source>
</reference>
<evidence type="ECO:0000313" key="2">
    <source>
        <dbReference type="EMBL" id="KRZ29866.1"/>
    </source>
</evidence>
<sequence>LSFNPDRLAAVTLQESCFSIMQIWANSNRVYMLCDQRLRRVTAVDVKETIFRYKEWNKQKVKTQRTTRSRTSEVKSKESRRHEANLGGHLEEKKEMRRERYRSEENSSENLDDRKWIADGTKQVKRKQEVCGSPWVPVL</sequence>
<feature type="region of interest" description="Disordered" evidence="1">
    <location>
        <begin position="62"/>
        <end position="114"/>
    </location>
</feature>